<dbReference type="Pfam" id="PF08477">
    <property type="entry name" value="Roc"/>
    <property type="match status" value="1"/>
</dbReference>
<accession>X0ZF26</accession>
<dbReference type="EMBL" id="BART01007507">
    <property type="protein sequence ID" value="GAG58928.1"/>
    <property type="molecule type" value="Genomic_DNA"/>
</dbReference>
<reference evidence="1" key="1">
    <citation type="journal article" date="2014" name="Front. Microbiol.">
        <title>High frequency of phylogenetically diverse reductive dehalogenase-homologous genes in deep subseafloor sedimentary metagenomes.</title>
        <authorList>
            <person name="Kawai M."/>
            <person name="Futagami T."/>
            <person name="Toyoda A."/>
            <person name="Takaki Y."/>
            <person name="Nishi S."/>
            <person name="Hori S."/>
            <person name="Arai W."/>
            <person name="Tsubouchi T."/>
            <person name="Morono Y."/>
            <person name="Uchiyama I."/>
            <person name="Ito T."/>
            <person name="Fujiyama A."/>
            <person name="Inagaki F."/>
            <person name="Takami H."/>
        </authorList>
    </citation>
    <scope>NUCLEOTIDE SEQUENCE</scope>
    <source>
        <strain evidence="1">Expedition CK06-06</strain>
    </source>
</reference>
<organism evidence="1">
    <name type="scientific">marine sediment metagenome</name>
    <dbReference type="NCBI Taxonomy" id="412755"/>
    <lineage>
        <taxon>unclassified sequences</taxon>
        <taxon>metagenomes</taxon>
        <taxon>ecological metagenomes</taxon>
    </lineage>
</organism>
<sequence>MMIQALYLFDNNGNPLAHERFGARSFPSKINHFITSFAELVNNGSKKDELGFAEFSQLQVLYKANSTKSLFMIADSIDLRDNLLTMLEKVWGECSTLINQGQISDWKTRIFDIVFDQAIKISIFGRPAVGKTTLTSYLLKETIPLVYKPTIGVVIKHVPTGFFGNHTGVLVWDIAGQDTFSTLWPIYLKNSHLVLITTDSGLETVLWSRRILKSVSSAITSIVLLPSQDVMIADIVAFP</sequence>
<comment type="caution">
    <text evidence="1">The sequence shown here is derived from an EMBL/GenBank/DDBJ whole genome shotgun (WGS) entry which is preliminary data.</text>
</comment>
<dbReference type="Gene3D" id="3.40.50.300">
    <property type="entry name" value="P-loop containing nucleotide triphosphate hydrolases"/>
    <property type="match status" value="1"/>
</dbReference>
<protein>
    <submittedName>
        <fullName evidence="1">Uncharacterized protein</fullName>
    </submittedName>
</protein>
<gene>
    <name evidence="1" type="ORF">S01H4_17071</name>
</gene>
<dbReference type="AlphaFoldDB" id="X0ZF26"/>
<proteinExistence type="predicted"/>
<dbReference type="NCBIfam" id="TIGR00231">
    <property type="entry name" value="small_GTP"/>
    <property type="match status" value="1"/>
</dbReference>
<name>X0ZF26_9ZZZZ</name>
<evidence type="ECO:0000313" key="1">
    <source>
        <dbReference type="EMBL" id="GAG58928.1"/>
    </source>
</evidence>
<dbReference type="InterPro" id="IPR005225">
    <property type="entry name" value="Small_GTP-bd"/>
</dbReference>
<dbReference type="InterPro" id="IPR027417">
    <property type="entry name" value="P-loop_NTPase"/>
</dbReference>
<dbReference type="SUPFAM" id="SSF52540">
    <property type="entry name" value="P-loop containing nucleoside triphosphate hydrolases"/>
    <property type="match status" value="1"/>
</dbReference>
<dbReference type="GO" id="GO:0005525">
    <property type="term" value="F:GTP binding"/>
    <property type="evidence" value="ECO:0007669"/>
    <property type="project" value="InterPro"/>
</dbReference>